<proteinExistence type="predicted"/>
<sequence>MLPRVAKAVPRQEPRVFQSLRIGLASLTKRWKESQGAGKQCAATAHAIIALVPEPPGLRVIEGKLSTASYTYVAPFPCPSITRNRRSKSSWIYCARSATARVDSND</sequence>
<dbReference type="InParanoid" id="A0A330LBH7"/>
<organism evidence="1 2">
    <name type="scientific">Nitrospira lenta</name>
    <dbReference type="NCBI Taxonomy" id="1436998"/>
    <lineage>
        <taxon>Bacteria</taxon>
        <taxon>Pseudomonadati</taxon>
        <taxon>Nitrospirota</taxon>
        <taxon>Nitrospiria</taxon>
        <taxon>Nitrospirales</taxon>
        <taxon>Nitrospiraceae</taxon>
        <taxon>Nitrospira</taxon>
    </lineage>
</organism>
<keyword evidence="2" id="KW-1185">Reference proteome</keyword>
<evidence type="ECO:0000313" key="1">
    <source>
        <dbReference type="EMBL" id="SPP66668.1"/>
    </source>
</evidence>
<dbReference type="Proteomes" id="UP000248168">
    <property type="component" value="Unassembled WGS sequence"/>
</dbReference>
<evidence type="ECO:0000313" key="2">
    <source>
        <dbReference type="Proteomes" id="UP000248168"/>
    </source>
</evidence>
<accession>A0A330LBH7</accession>
<protein>
    <submittedName>
        <fullName evidence="1">Uncharacterized protein</fullName>
    </submittedName>
</protein>
<name>A0A330LBH7_9BACT</name>
<dbReference type="EMBL" id="OUNR01000021">
    <property type="protein sequence ID" value="SPP66668.1"/>
    <property type="molecule type" value="Genomic_DNA"/>
</dbReference>
<reference evidence="2" key="1">
    <citation type="submission" date="2018-04" db="EMBL/GenBank/DDBJ databases">
        <authorList>
            <person name="Lucker S."/>
            <person name="Sakoula D."/>
        </authorList>
    </citation>
    <scope>NUCLEOTIDE SEQUENCE [LARGE SCALE GENOMIC DNA]</scope>
</reference>
<gene>
    <name evidence="1" type="ORF">NITLEN_80096</name>
</gene>
<dbReference type="AlphaFoldDB" id="A0A330LBH7"/>